<sequence>SGTEGGGVGLSCASGACVEVGGQAGVPRLLHRHVGAIPYRGPLLGRPDGMLATVVLDVVQTLAVCSFCLIYEFRQCRLEVVVGMLWGWLPTNYSCGKGVGFFVGAKLCLENSPNMPKMMIFITTVVVFTQHTLACRPTEGNFHSTNPPEFQCNCSAENVTTSDVETDVLSLPRNAYSWVSVKNSDSEDFFAVSKPEATPSGRRLVILPPQTTPLTGADLKATISPSRMNTRDPLLLIYRQAPASEEVAYSGAKANVVRTTEVSEDGTLGGIEVVAFKNEGTQLSDTVFSSLCIVADFLSRPISHTTSTPSLCCAASLAACSTLSTMGIPTLPSKTSPNGPTSLSHPPPLS</sequence>
<name>A0A564YHB2_HYMDI</name>
<evidence type="ECO:0000313" key="3">
    <source>
        <dbReference type="Proteomes" id="UP000321570"/>
    </source>
</evidence>
<keyword evidence="3" id="KW-1185">Reference proteome</keyword>
<dbReference type="Proteomes" id="UP000321570">
    <property type="component" value="Unassembled WGS sequence"/>
</dbReference>
<accession>A0A564YHB2</accession>
<feature type="non-terminal residue" evidence="2">
    <location>
        <position position="1"/>
    </location>
</feature>
<feature type="region of interest" description="Disordered" evidence="1">
    <location>
        <begin position="331"/>
        <end position="350"/>
    </location>
</feature>
<reference evidence="2 3" key="1">
    <citation type="submission" date="2019-07" db="EMBL/GenBank/DDBJ databases">
        <authorList>
            <person name="Jastrzebski P J."/>
            <person name="Paukszto L."/>
            <person name="Jastrzebski P J."/>
        </authorList>
    </citation>
    <scope>NUCLEOTIDE SEQUENCE [LARGE SCALE GENOMIC DNA]</scope>
    <source>
        <strain evidence="2 3">WMS-il1</strain>
    </source>
</reference>
<dbReference type="EMBL" id="CABIJS010000220">
    <property type="protein sequence ID" value="VUZ46339.1"/>
    <property type="molecule type" value="Genomic_DNA"/>
</dbReference>
<protein>
    <submittedName>
        <fullName evidence="2">Uncharacterized protein</fullName>
    </submittedName>
</protein>
<gene>
    <name evidence="2" type="ORF">WMSIL1_LOCUS6127</name>
</gene>
<evidence type="ECO:0000256" key="1">
    <source>
        <dbReference type="SAM" id="MobiDB-lite"/>
    </source>
</evidence>
<dbReference type="AlphaFoldDB" id="A0A564YHB2"/>
<evidence type="ECO:0000313" key="2">
    <source>
        <dbReference type="EMBL" id="VUZ46339.1"/>
    </source>
</evidence>
<proteinExistence type="predicted"/>
<organism evidence="2 3">
    <name type="scientific">Hymenolepis diminuta</name>
    <name type="common">Rat tapeworm</name>
    <dbReference type="NCBI Taxonomy" id="6216"/>
    <lineage>
        <taxon>Eukaryota</taxon>
        <taxon>Metazoa</taxon>
        <taxon>Spiralia</taxon>
        <taxon>Lophotrochozoa</taxon>
        <taxon>Platyhelminthes</taxon>
        <taxon>Cestoda</taxon>
        <taxon>Eucestoda</taxon>
        <taxon>Cyclophyllidea</taxon>
        <taxon>Hymenolepididae</taxon>
        <taxon>Hymenolepis</taxon>
    </lineage>
</organism>
<feature type="compositionally biased region" description="Polar residues" evidence="1">
    <location>
        <begin position="332"/>
        <end position="344"/>
    </location>
</feature>